<accession>A0AAW7NER9</accession>
<proteinExistence type="predicted"/>
<dbReference type="AlphaFoldDB" id="A0AAW7NER9"/>
<evidence type="ECO:0000313" key="2">
    <source>
        <dbReference type="Proteomes" id="UP001175137"/>
    </source>
</evidence>
<dbReference type="RefSeq" id="WP_243340754.1">
    <property type="nucleotide sequence ID" value="NZ_JALGCM010000001.1"/>
</dbReference>
<organism evidence="1 2">
    <name type="scientific">Bacillus cereus</name>
    <dbReference type="NCBI Taxonomy" id="1396"/>
    <lineage>
        <taxon>Bacteria</taxon>
        <taxon>Bacillati</taxon>
        <taxon>Bacillota</taxon>
        <taxon>Bacilli</taxon>
        <taxon>Bacillales</taxon>
        <taxon>Bacillaceae</taxon>
        <taxon>Bacillus</taxon>
        <taxon>Bacillus cereus group</taxon>
    </lineage>
</organism>
<dbReference type="EMBL" id="JAUIQW010000001">
    <property type="protein sequence ID" value="MDN4873425.1"/>
    <property type="molecule type" value="Genomic_DNA"/>
</dbReference>
<reference evidence="1" key="1">
    <citation type="submission" date="2023-07" db="EMBL/GenBank/DDBJ databases">
        <title>Complete genome sequence of Bacillus cereus SRCM126073 isolated from soil.</title>
        <authorList>
            <person name="Yang H.-G."/>
            <person name="Ryu M.-S."/>
            <person name="Ha G.-S."/>
            <person name="Yang H.-J."/>
            <person name="Jeong D.-Y."/>
        </authorList>
    </citation>
    <scope>NUCLEOTIDE SEQUENCE</scope>
    <source>
        <strain evidence="1">SRCM126073</strain>
    </source>
</reference>
<name>A0AAW7NER9_BACCE</name>
<evidence type="ECO:0000313" key="1">
    <source>
        <dbReference type="EMBL" id="MDN4873425.1"/>
    </source>
</evidence>
<protein>
    <submittedName>
        <fullName evidence="1">Uncharacterized protein</fullName>
    </submittedName>
</protein>
<sequence>MTRCIYCNATEDLSDSDIIPDGLTNSKITNKNVCRIPHNNKFSDQFESYVINSLTTLRDKLDIKTKSNKYPETEYEVSIGDFSAKKKGTKNSTLIGEKVLSDNKKNMKVGPLNAIEKIAQKIDNAKITELDINTIEIETKFKLEPEVFFNKKTKRLLAKIAYEWYCRHNGIDEFYSEFKNITDYICDENTIVDDLVTYIKDPEVYSFVANNCESGSHMLFLYIDSKNAVRVVISFFGICIYNVKLLDTVSNKFKKNFLYQEFQVTSNKITVEREDVIGLFELLFLPPTQENGDKIKIAPHLPQFEKLMIKYVHLYPEYNDELIDIVTDRYIGLFNVEIIHIRGLKRFVKDLFKDKNKITQLNPNGGDSSKSLMYYCLFLLGIQEEEQVDISILKRQVSERINLSNNESNLFKIQLKQMHKQIIETEGYSELLNKGANKVLITPLN</sequence>
<gene>
    <name evidence="1" type="ORF">QYM23_11220</name>
</gene>
<dbReference type="Proteomes" id="UP001175137">
    <property type="component" value="Unassembled WGS sequence"/>
</dbReference>
<comment type="caution">
    <text evidence="1">The sequence shown here is derived from an EMBL/GenBank/DDBJ whole genome shotgun (WGS) entry which is preliminary data.</text>
</comment>